<evidence type="ECO:0000313" key="4">
    <source>
        <dbReference type="EMBL" id="CAE0726523.1"/>
    </source>
</evidence>
<reference evidence="4" key="1">
    <citation type="submission" date="2021-01" db="EMBL/GenBank/DDBJ databases">
        <authorList>
            <person name="Corre E."/>
            <person name="Pelletier E."/>
            <person name="Niang G."/>
            <person name="Scheremetjew M."/>
            <person name="Finn R."/>
            <person name="Kale V."/>
            <person name="Holt S."/>
            <person name="Cochrane G."/>
            <person name="Meng A."/>
            <person name="Brown T."/>
            <person name="Cohen L."/>
        </authorList>
    </citation>
    <scope>NUCLEOTIDE SEQUENCE</scope>
    <source>
        <strain evidence="4">10249 10 AB</strain>
    </source>
</reference>
<keyword evidence="2" id="KW-0472">Membrane</keyword>
<dbReference type="EMBL" id="HBIX01028568">
    <property type="protein sequence ID" value="CAE0726522.1"/>
    <property type="molecule type" value="Transcribed_RNA"/>
</dbReference>
<feature type="compositionally biased region" description="Polar residues" evidence="1">
    <location>
        <begin position="58"/>
        <end position="70"/>
    </location>
</feature>
<protein>
    <submittedName>
        <fullName evidence="4">Uncharacterized protein</fullName>
    </submittedName>
</protein>
<feature type="transmembrane region" description="Helical" evidence="2">
    <location>
        <begin position="125"/>
        <end position="146"/>
    </location>
</feature>
<dbReference type="AlphaFoldDB" id="A0A6V0CG46"/>
<gene>
    <name evidence="3" type="ORF">PAUS00366_LOCUS19279</name>
    <name evidence="4" type="ORF">PAUS00366_LOCUS19280</name>
</gene>
<feature type="compositionally biased region" description="Basic and acidic residues" evidence="1">
    <location>
        <begin position="1"/>
        <end position="16"/>
    </location>
</feature>
<evidence type="ECO:0000313" key="3">
    <source>
        <dbReference type="EMBL" id="CAE0726522.1"/>
    </source>
</evidence>
<feature type="transmembrane region" description="Helical" evidence="2">
    <location>
        <begin position="267"/>
        <end position="288"/>
    </location>
</feature>
<keyword evidence="2" id="KW-1133">Transmembrane helix</keyword>
<feature type="transmembrane region" description="Helical" evidence="2">
    <location>
        <begin position="300"/>
        <end position="318"/>
    </location>
</feature>
<evidence type="ECO:0000256" key="1">
    <source>
        <dbReference type="SAM" id="MobiDB-lite"/>
    </source>
</evidence>
<feature type="transmembrane region" description="Helical" evidence="2">
    <location>
        <begin position="242"/>
        <end position="261"/>
    </location>
</feature>
<keyword evidence="2" id="KW-0812">Transmembrane</keyword>
<name>A0A6V0CG46_9STRA</name>
<feature type="transmembrane region" description="Helical" evidence="2">
    <location>
        <begin position="194"/>
        <end position="221"/>
    </location>
</feature>
<proteinExistence type="predicted"/>
<feature type="transmembrane region" description="Helical" evidence="2">
    <location>
        <begin position="324"/>
        <end position="343"/>
    </location>
</feature>
<evidence type="ECO:0000256" key="2">
    <source>
        <dbReference type="SAM" id="Phobius"/>
    </source>
</evidence>
<organism evidence="4">
    <name type="scientific">Pseudo-nitzschia australis</name>
    <dbReference type="NCBI Taxonomy" id="44445"/>
    <lineage>
        <taxon>Eukaryota</taxon>
        <taxon>Sar</taxon>
        <taxon>Stramenopiles</taxon>
        <taxon>Ochrophyta</taxon>
        <taxon>Bacillariophyta</taxon>
        <taxon>Bacillariophyceae</taxon>
        <taxon>Bacillariophycidae</taxon>
        <taxon>Bacillariales</taxon>
        <taxon>Bacillariaceae</taxon>
        <taxon>Pseudo-nitzschia</taxon>
    </lineage>
</organism>
<feature type="transmembrane region" description="Helical" evidence="2">
    <location>
        <begin position="158"/>
        <end position="182"/>
    </location>
</feature>
<feature type="region of interest" description="Disordered" evidence="1">
    <location>
        <begin position="1"/>
        <end position="70"/>
    </location>
</feature>
<dbReference type="EMBL" id="HBIX01028569">
    <property type="protein sequence ID" value="CAE0726523.1"/>
    <property type="molecule type" value="Transcribed_RNA"/>
</dbReference>
<accession>A0A6V0CG46</accession>
<sequence>MCKPETLLKEKDDHPMKSSPSLPPVMQVPGESDLSGSDSDDANDSNSNDRRRQRKMRQLSSQQSTTANNESFSSSALTGILHGVVWIAIAENLPVILSGREVYDKIYRKAFFDYDAEISVFDNTIWTYGTDYAIFAMAVSVAYWILRTSNPATSKLSRMSALMLVLYSISTGAGAIAHHFFLTVESRRTLEFRVLWTICVGSVFLAPIAMGIIGSECVAIFQRRSDCPAAFKRLPYLTDVYWIFYGAVGTIVCICGGMSFQRPACDIFIAGITQSPCTAYCMAILYLVKHPGITNGDKGWGLLGFIMNAFLLPLYPILVETFGWSLAGANTLMHTNLFVAWFLQGRTMQRIVKSLVEEEEGLYEHQENNNKTKVQ</sequence>